<dbReference type="InterPro" id="IPR005163">
    <property type="entry name" value="Tri_helical_YiiM-like"/>
</dbReference>
<dbReference type="Pfam" id="PF03473">
    <property type="entry name" value="MOSC"/>
    <property type="match status" value="1"/>
</dbReference>
<dbReference type="EMBL" id="PEBX01000082">
    <property type="protein sequence ID" value="PTQ55698.1"/>
    <property type="molecule type" value="Genomic_DNA"/>
</dbReference>
<dbReference type="InterPro" id="IPR052353">
    <property type="entry name" value="Benzoxazolinone_Detox_Enz"/>
</dbReference>
<sequence length="338" mass="37904">MIGTSTPRETFSMKGCVFCPLRQTQPWDTRGSLGAARQNSRLRGCSQESHGELIKRVPRAYAVFIGIEEKRSARKDIMPELSWAPPSDGQRYAGAVSGFAKTELPKELMAMGKAAIVSLNVGTPSPLAYHDKEVLTGIMKRPVSGRVFLSKVNFEGDAQADLIHHGGEEKAVCVYPYEYYAYWERELNRPMEYGAFGENLTTEGLMEQNVCIGDVYRIGEAIVQVSQPRQPCFKLSVKYGLPDLPLKFQDTGYTGYYFRVLQEGYVGKGDALILLRRHPCGVTISFANQIMHHDRHNVEGIRRILAVESLSGSWRATFQKRLNGEWTDSKERLTGQKG</sequence>
<dbReference type="Pfam" id="PF03475">
    <property type="entry name" value="YiiM_3-alpha"/>
    <property type="match status" value="1"/>
</dbReference>
<gene>
    <name evidence="2" type="ORF">BSOLF_1636</name>
</gene>
<dbReference type="Gene3D" id="2.40.33.20">
    <property type="entry name" value="PK beta-barrel domain-like"/>
    <property type="match status" value="1"/>
</dbReference>
<dbReference type="GO" id="GO:0030151">
    <property type="term" value="F:molybdenum ion binding"/>
    <property type="evidence" value="ECO:0007669"/>
    <property type="project" value="InterPro"/>
</dbReference>
<evidence type="ECO:0000313" key="3">
    <source>
        <dbReference type="Proteomes" id="UP000244338"/>
    </source>
</evidence>
<comment type="caution">
    <text evidence="2">The sequence shown here is derived from an EMBL/GenBank/DDBJ whole genome shotgun (WGS) entry which is preliminary data.</text>
</comment>
<dbReference type="PANTHER" id="PTHR30212">
    <property type="entry name" value="PROTEIN YIIM"/>
    <property type="match status" value="1"/>
</dbReference>
<accession>A0A2R6XZ40</accession>
<dbReference type="InterPro" id="IPR011037">
    <property type="entry name" value="Pyrv_Knase-like_insert_dom_sf"/>
</dbReference>
<evidence type="ECO:0000259" key="1">
    <source>
        <dbReference type="PROSITE" id="PS51340"/>
    </source>
</evidence>
<dbReference type="SUPFAM" id="SSF50800">
    <property type="entry name" value="PK beta-barrel domain-like"/>
    <property type="match status" value="1"/>
</dbReference>
<evidence type="ECO:0000313" key="2">
    <source>
        <dbReference type="EMBL" id="PTQ55698.1"/>
    </source>
</evidence>
<name>A0A2R6XZ40_9BACL</name>
<proteinExistence type="predicted"/>
<dbReference type="InterPro" id="IPR005302">
    <property type="entry name" value="MoCF_Sase_C"/>
</dbReference>
<dbReference type="Proteomes" id="UP000244338">
    <property type="component" value="Unassembled WGS sequence"/>
</dbReference>
<reference evidence="3" key="1">
    <citation type="journal article" date="2018" name="Sci. Rep.">
        <title>Lignite coal burning seam in the remote Altai Mountains harbors a hydrogen-driven thermophilic microbial community.</title>
        <authorList>
            <person name="Kadnikov V.V."/>
            <person name="Mardanov A.V."/>
            <person name="Ivasenko D.A."/>
            <person name="Antsiferov D.V."/>
            <person name="Beletsky A.V."/>
            <person name="Karnachuk O.V."/>
            <person name="Ravin N.V."/>
        </authorList>
    </citation>
    <scope>NUCLEOTIDE SEQUENCE [LARGE SCALE GENOMIC DNA]</scope>
</reference>
<dbReference type="GO" id="GO:0003824">
    <property type="term" value="F:catalytic activity"/>
    <property type="evidence" value="ECO:0007669"/>
    <property type="project" value="InterPro"/>
</dbReference>
<dbReference type="AlphaFoldDB" id="A0A2R6XZ40"/>
<dbReference type="PROSITE" id="PS51340">
    <property type="entry name" value="MOSC"/>
    <property type="match status" value="1"/>
</dbReference>
<dbReference type="PANTHER" id="PTHR30212:SF4">
    <property type="entry name" value="MOSC DOMAIN-CONTAINING PROTEIN"/>
    <property type="match status" value="1"/>
</dbReference>
<protein>
    <recommendedName>
        <fullName evidence="1">MOSC domain-containing protein</fullName>
    </recommendedName>
</protein>
<feature type="domain" description="MOSC" evidence="1">
    <location>
        <begin position="141"/>
        <end position="275"/>
    </location>
</feature>
<dbReference type="GO" id="GO:0030170">
    <property type="term" value="F:pyridoxal phosphate binding"/>
    <property type="evidence" value="ECO:0007669"/>
    <property type="project" value="InterPro"/>
</dbReference>
<organism evidence="2 3">
    <name type="scientific">Candidatus Carbonibacillus altaicus</name>
    <dbReference type="NCBI Taxonomy" id="2163959"/>
    <lineage>
        <taxon>Bacteria</taxon>
        <taxon>Bacillati</taxon>
        <taxon>Bacillota</taxon>
        <taxon>Bacilli</taxon>
        <taxon>Bacillales</taxon>
        <taxon>Candidatus Carbonibacillus</taxon>
    </lineage>
</organism>